<protein>
    <submittedName>
        <fullName evidence="3">Na+/H+ antiporter subunit G</fullName>
    </submittedName>
</protein>
<dbReference type="Pfam" id="PF03334">
    <property type="entry name" value="PhaG_MnhG_YufB"/>
    <property type="match status" value="1"/>
</dbReference>
<keyword evidence="4" id="KW-1185">Reference proteome</keyword>
<gene>
    <name evidence="3" type="ORF">J1M35_07865</name>
</gene>
<dbReference type="KEGG" id="otd:J1M35_07865"/>
<dbReference type="Proteomes" id="UP000663903">
    <property type="component" value="Chromosome"/>
</dbReference>
<feature type="transmembrane region" description="Helical" evidence="2">
    <location>
        <begin position="68"/>
        <end position="89"/>
    </location>
</feature>
<dbReference type="PANTHER" id="PTHR34703">
    <property type="entry name" value="ANTIPORTER SUBUNIT MNHG2-RELATED"/>
    <property type="match status" value="1"/>
</dbReference>
<dbReference type="NCBIfam" id="NF009315">
    <property type="entry name" value="PRK12674.1-4"/>
    <property type="match status" value="1"/>
</dbReference>
<dbReference type="AlphaFoldDB" id="A0A975CN84"/>
<feature type="transmembrane region" description="Helical" evidence="2">
    <location>
        <begin position="40"/>
        <end position="62"/>
    </location>
</feature>
<dbReference type="InterPro" id="IPR005133">
    <property type="entry name" value="PhaG_MnhG_YufB"/>
</dbReference>
<feature type="transmembrane region" description="Helical" evidence="2">
    <location>
        <begin position="6"/>
        <end position="28"/>
    </location>
</feature>
<dbReference type="EMBL" id="CP071796">
    <property type="protein sequence ID" value="QTD47309.1"/>
    <property type="molecule type" value="Genomic_DNA"/>
</dbReference>
<dbReference type="PANTHER" id="PTHR34703:SF1">
    <property type="entry name" value="ANTIPORTER SUBUNIT MNHG2-RELATED"/>
    <property type="match status" value="1"/>
</dbReference>
<keyword evidence="2" id="KW-0812">Transmembrane</keyword>
<feature type="region of interest" description="Disordered" evidence="1">
    <location>
        <begin position="99"/>
        <end position="128"/>
    </location>
</feature>
<reference evidence="3" key="1">
    <citation type="submission" date="2021-03" db="EMBL/GenBank/DDBJ databases">
        <title>Ottowia sp. 27C isolated from the cloaca of a Giant Asian pond turtle (Heosemys grandis).</title>
        <authorList>
            <person name="Spergser J."/>
            <person name="Busse H.-J."/>
        </authorList>
    </citation>
    <scope>NUCLEOTIDE SEQUENCE</scope>
    <source>
        <strain evidence="3">27C</strain>
    </source>
</reference>
<dbReference type="GO" id="GO:0015385">
    <property type="term" value="F:sodium:proton antiporter activity"/>
    <property type="evidence" value="ECO:0007669"/>
    <property type="project" value="TreeGrafter"/>
</dbReference>
<evidence type="ECO:0000313" key="3">
    <source>
        <dbReference type="EMBL" id="QTD47309.1"/>
    </source>
</evidence>
<evidence type="ECO:0000256" key="2">
    <source>
        <dbReference type="SAM" id="Phobius"/>
    </source>
</evidence>
<name>A0A975CN84_9BURK</name>
<keyword evidence="2" id="KW-1133">Transmembrane helix</keyword>
<sequence length="128" mass="13674">MPVWIEAIVAALLLCSAVLVLAAAWGMVQLQSFFQRMHPPALVFVGASWCVTLASIVYFSALAEGPQLHVWLIIILLSITVPITTVLLARAALFRGRQGGDAAMPPALQPQGAQASREDPPAQTSSRK</sequence>
<organism evidence="3 4">
    <name type="scientific">Ottowia testudinis</name>
    <dbReference type="NCBI Taxonomy" id="2816950"/>
    <lineage>
        <taxon>Bacteria</taxon>
        <taxon>Pseudomonadati</taxon>
        <taxon>Pseudomonadota</taxon>
        <taxon>Betaproteobacteria</taxon>
        <taxon>Burkholderiales</taxon>
        <taxon>Comamonadaceae</taxon>
        <taxon>Ottowia</taxon>
    </lineage>
</organism>
<evidence type="ECO:0000256" key="1">
    <source>
        <dbReference type="SAM" id="MobiDB-lite"/>
    </source>
</evidence>
<accession>A0A975CN84</accession>
<keyword evidence="2" id="KW-0472">Membrane</keyword>
<evidence type="ECO:0000313" key="4">
    <source>
        <dbReference type="Proteomes" id="UP000663903"/>
    </source>
</evidence>
<proteinExistence type="predicted"/>